<keyword evidence="3" id="KW-1185">Reference proteome</keyword>
<dbReference type="EMBL" id="CAAHFH010000002">
    <property type="protein sequence ID" value="VGO20787.1"/>
    <property type="molecule type" value="Genomic_DNA"/>
</dbReference>
<reference evidence="2 3" key="1">
    <citation type="submission" date="2019-04" db="EMBL/GenBank/DDBJ databases">
        <authorList>
            <person name="Van Vliet M D."/>
        </authorList>
    </citation>
    <scope>NUCLEOTIDE SEQUENCE [LARGE SCALE GENOMIC DNA]</scope>
    <source>
        <strain evidence="2 3">F21</strain>
    </source>
</reference>
<proteinExistence type="predicted"/>
<dbReference type="SUPFAM" id="SSF53649">
    <property type="entry name" value="Alkaline phosphatase-like"/>
    <property type="match status" value="1"/>
</dbReference>
<evidence type="ECO:0000313" key="3">
    <source>
        <dbReference type="Proteomes" id="UP000346198"/>
    </source>
</evidence>
<evidence type="ECO:0000256" key="1">
    <source>
        <dbReference type="SAM" id="SignalP"/>
    </source>
</evidence>
<protein>
    <recommendedName>
        <fullName evidence="4">Arylsulfatase</fullName>
    </recommendedName>
</protein>
<dbReference type="Gene3D" id="3.40.720.10">
    <property type="entry name" value="Alkaline Phosphatase, subunit A"/>
    <property type="match status" value="1"/>
</dbReference>
<gene>
    <name evidence="2" type="ORF">SCARR_02854</name>
</gene>
<name>A0A6C2UN63_9BACT</name>
<feature type="signal peptide" evidence="1">
    <location>
        <begin position="1"/>
        <end position="22"/>
    </location>
</feature>
<accession>A0A6C2UN63</accession>
<feature type="chain" id="PRO_5025602708" description="Arylsulfatase" evidence="1">
    <location>
        <begin position="23"/>
        <end position="66"/>
    </location>
</feature>
<evidence type="ECO:0008006" key="4">
    <source>
        <dbReference type="Google" id="ProtNLM"/>
    </source>
</evidence>
<evidence type="ECO:0000313" key="2">
    <source>
        <dbReference type="EMBL" id="VGO20787.1"/>
    </source>
</evidence>
<dbReference type="InterPro" id="IPR017850">
    <property type="entry name" value="Alkaline_phosphatase_core_sf"/>
</dbReference>
<organism evidence="2 3">
    <name type="scientific">Pontiella sulfatireligans</name>
    <dbReference type="NCBI Taxonomy" id="2750658"/>
    <lineage>
        <taxon>Bacteria</taxon>
        <taxon>Pseudomonadati</taxon>
        <taxon>Kiritimatiellota</taxon>
        <taxon>Kiritimatiellia</taxon>
        <taxon>Kiritimatiellales</taxon>
        <taxon>Pontiellaceae</taxon>
        <taxon>Pontiella</taxon>
    </lineage>
</organism>
<keyword evidence="1" id="KW-0732">Signal</keyword>
<dbReference type="AlphaFoldDB" id="A0A6C2UN63"/>
<sequence>MDMKALLGLGVFVVAGSLFAEAAAPNIVFVLCDDLGYGDVQCLNPERGKIPTPIIDNGKPEWQRDV</sequence>
<dbReference type="Proteomes" id="UP000346198">
    <property type="component" value="Unassembled WGS sequence"/>
</dbReference>